<accession>A0ABR1QL76</accession>
<comment type="caution">
    <text evidence="1">The sequence shown here is derived from an EMBL/GenBank/DDBJ whole genome shotgun (WGS) entry which is preliminary data.</text>
</comment>
<dbReference type="EMBL" id="JAQQWE010000004">
    <property type="protein sequence ID" value="KAK7957207.1"/>
    <property type="molecule type" value="Genomic_DNA"/>
</dbReference>
<evidence type="ECO:0000313" key="1">
    <source>
        <dbReference type="EMBL" id="KAK7957207.1"/>
    </source>
</evidence>
<dbReference type="GeneID" id="92075713"/>
<protein>
    <submittedName>
        <fullName evidence="1">Uncharacterized protein</fullName>
    </submittedName>
</protein>
<evidence type="ECO:0000313" key="2">
    <source>
        <dbReference type="Proteomes" id="UP001391051"/>
    </source>
</evidence>
<gene>
    <name evidence="1" type="ORF">PG986_006429</name>
</gene>
<organism evidence="1 2">
    <name type="scientific">Apiospora aurea</name>
    <dbReference type="NCBI Taxonomy" id="335848"/>
    <lineage>
        <taxon>Eukaryota</taxon>
        <taxon>Fungi</taxon>
        <taxon>Dikarya</taxon>
        <taxon>Ascomycota</taxon>
        <taxon>Pezizomycotina</taxon>
        <taxon>Sordariomycetes</taxon>
        <taxon>Xylariomycetidae</taxon>
        <taxon>Amphisphaeriales</taxon>
        <taxon>Apiosporaceae</taxon>
        <taxon>Apiospora</taxon>
    </lineage>
</organism>
<dbReference type="Proteomes" id="UP001391051">
    <property type="component" value="Unassembled WGS sequence"/>
</dbReference>
<name>A0ABR1QL76_9PEZI</name>
<sequence length="218" mass="23784">MALEGKIHACLLSDEVRAAADTCAGHEDDGIVVHLANRDRTKKLEASVPVGVDERGTIVRIRSNLNSKSNKNVETIPLNDRTGGSSSNVTMCNSNGAPHSKENLVVPFAVAEADAFDKEVAAMIEREVNDVALPMLWPALADQLGDTKGVDGSILSKFVARGHLRKLSQYMTASAFEACPWAKELEGRLLQFQHNNPLEVLPIGILKVGLLNYWWQRS</sequence>
<proteinExistence type="predicted"/>
<reference evidence="1 2" key="1">
    <citation type="submission" date="2023-01" db="EMBL/GenBank/DDBJ databases">
        <title>Analysis of 21 Apiospora genomes using comparative genomics revels a genus with tremendous synthesis potential of carbohydrate active enzymes and secondary metabolites.</title>
        <authorList>
            <person name="Sorensen T."/>
        </authorList>
    </citation>
    <scope>NUCLEOTIDE SEQUENCE [LARGE SCALE GENOMIC DNA]</scope>
    <source>
        <strain evidence="1 2">CBS 24483</strain>
    </source>
</reference>
<dbReference type="RefSeq" id="XP_066702513.1">
    <property type="nucleotide sequence ID" value="XM_066842651.1"/>
</dbReference>
<keyword evidence="2" id="KW-1185">Reference proteome</keyword>